<comment type="subcellular location">
    <subcellularLocation>
        <location evidence="1">Mitochondrion membrane</location>
        <topology evidence="1">Multi-pass membrane protein</topology>
    </subcellularLocation>
</comment>
<evidence type="ECO:0000256" key="15">
    <source>
        <dbReference type="ARBA" id="ARBA00049551"/>
    </source>
</evidence>
<dbReference type="GO" id="GO:0008137">
    <property type="term" value="F:NADH dehydrogenase (ubiquinone) activity"/>
    <property type="evidence" value="ECO:0007669"/>
    <property type="project" value="UniProtKB-EC"/>
</dbReference>
<evidence type="ECO:0000256" key="16">
    <source>
        <dbReference type="SAM" id="Phobius"/>
    </source>
</evidence>
<evidence type="ECO:0000256" key="12">
    <source>
        <dbReference type="ARBA" id="ARBA00023128"/>
    </source>
</evidence>
<organism evidence="17">
    <name type="scientific">Stylosomus ilicicola</name>
    <dbReference type="NCBI Taxonomy" id="1425628"/>
    <lineage>
        <taxon>Eukaryota</taxon>
        <taxon>Metazoa</taxon>
        <taxon>Ecdysozoa</taxon>
        <taxon>Arthropoda</taxon>
        <taxon>Hexapoda</taxon>
        <taxon>Insecta</taxon>
        <taxon>Pterygota</taxon>
        <taxon>Neoptera</taxon>
        <taxon>Endopterygota</taxon>
        <taxon>Coleoptera</taxon>
        <taxon>Polyphaga</taxon>
        <taxon>Cucujiformia</taxon>
        <taxon>Chrysomeloidea</taxon>
        <taxon>Chrysomelidae</taxon>
        <taxon>Cryptocephalinae</taxon>
        <taxon>Stylosomus</taxon>
    </lineage>
</organism>
<evidence type="ECO:0000256" key="7">
    <source>
        <dbReference type="ARBA" id="ARBA00022692"/>
    </source>
</evidence>
<feature type="transmembrane region" description="Helical" evidence="16">
    <location>
        <begin position="132"/>
        <end position="153"/>
    </location>
</feature>
<evidence type="ECO:0000256" key="6">
    <source>
        <dbReference type="ARBA" id="ARBA00022660"/>
    </source>
</evidence>
<keyword evidence="11" id="KW-0520">NAD</keyword>
<evidence type="ECO:0000256" key="11">
    <source>
        <dbReference type="ARBA" id="ARBA00023027"/>
    </source>
</evidence>
<evidence type="ECO:0000256" key="5">
    <source>
        <dbReference type="ARBA" id="ARBA00022448"/>
    </source>
</evidence>
<evidence type="ECO:0000256" key="2">
    <source>
        <dbReference type="ARBA" id="ARBA00005698"/>
    </source>
</evidence>
<dbReference type="InterPro" id="IPR050269">
    <property type="entry name" value="ComplexI_Subunit6"/>
</dbReference>
<dbReference type="PANTHER" id="PTHR11435:SF1">
    <property type="entry name" value="NADH-UBIQUINONE OXIDOREDUCTASE CHAIN 6"/>
    <property type="match status" value="1"/>
</dbReference>
<geneLocation type="mitochondrion" evidence="17"/>
<evidence type="ECO:0000256" key="1">
    <source>
        <dbReference type="ARBA" id="ARBA00004225"/>
    </source>
</evidence>
<evidence type="ECO:0000256" key="9">
    <source>
        <dbReference type="ARBA" id="ARBA00022982"/>
    </source>
</evidence>
<feature type="transmembrane region" description="Helical" evidence="16">
    <location>
        <begin position="47"/>
        <end position="67"/>
    </location>
</feature>
<keyword evidence="9" id="KW-0249">Electron transport</keyword>
<keyword evidence="5" id="KW-0813">Transport</keyword>
<feature type="transmembrane region" description="Helical" evidence="16">
    <location>
        <begin position="79"/>
        <end position="97"/>
    </location>
</feature>
<feature type="transmembrane region" description="Helical" evidence="16">
    <location>
        <begin position="21"/>
        <end position="41"/>
    </location>
</feature>
<evidence type="ECO:0000313" key="17">
    <source>
        <dbReference type="EMBL" id="APX40366.1"/>
    </source>
</evidence>
<protein>
    <recommendedName>
        <fullName evidence="4">NADH-ubiquinone oxidoreductase chain 6</fullName>
        <ecNumber evidence="3">7.1.1.2</ecNumber>
    </recommendedName>
    <alternativeName>
        <fullName evidence="14">NADH dehydrogenase subunit 6</fullName>
    </alternativeName>
</protein>
<dbReference type="EC" id="7.1.1.2" evidence="3"/>
<evidence type="ECO:0000256" key="13">
    <source>
        <dbReference type="ARBA" id="ARBA00023136"/>
    </source>
</evidence>
<dbReference type="GO" id="GO:0031966">
    <property type="term" value="C:mitochondrial membrane"/>
    <property type="evidence" value="ECO:0007669"/>
    <property type="project" value="UniProtKB-SubCell"/>
</dbReference>
<keyword evidence="7 16" id="KW-0812">Transmembrane</keyword>
<sequence length="164" mass="19016">MLAILILNSVMFCLMNHPLSLGMIMLIQTILISIITGKLVYNFWYSYIIFMIMIGGLLVLFMYMTSIASNEKFKFSSKIMNLAAIITPLLCLSFSLLDPLNISLKFKLNEMNQIKSMNQFMSLSKYLNYPHFMIYLMMVIYLLVTLIAIVKIMSQSKSMLRQKF</sequence>
<evidence type="ECO:0000256" key="10">
    <source>
        <dbReference type="ARBA" id="ARBA00022989"/>
    </source>
</evidence>
<keyword evidence="13 16" id="KW-0472">Membrane</keyword>
<evidence type="ECO:0000256" key="4">
    <source>
        <dbReference type="ARBA" id="ARBA00021095"/>
    </source>
</evidence>
<evidence type="ECO:0000256" key="14">
    <source>
        <dbReference type="ARBA" id="ARBA00031019"/>
    </source>
</evidence>
<keyword evidence="6" id="KW-0679">Respiratory chain</keyword>
<dbReference type="AlphaFoldDB" id="A0A3G1GRF9"/>
<dbReference type="PANTHER" id="PTHR11435">
    <property type="entry name" value="NADH UBIQUINONE OXIDOREDUCTASE SUBUNIT ND6"/>
    <property type="match status" value="1"/>
</dbReference>
<reference evidence="17" key="1">
    <citation type="journal article" date="2015" name="Methods Ecol Evol 6">
        <title>Validating the power of mitochondrial metagenomics for community ecology and phylogenetics of complex assemblages.</title>
        <authorList>
            <person name="Gomez-Rodriguez C."/>
            <person name="Crampton-Platt A."/>
            <person name="Timmermans M.J.T.N."/>
            <person name="Baselga A."/>
            <person name="Vogler A.P."/>
        </authorList>
    </citation>
    <scope>NUCLEOTIDE SEQUENCE</scope>
</reference>
<keyword evidence="8" id="KW-1278">Translocase</keyword>
<dbReference type="EMBL" id="KX943463">
    <property type="protein sequence ID" value="APX40366.1"/>
    <property type="molecule type" value="Genomic_DNA"/>
</dbReference>
<comment type="catalytic activity">
    <reaction evidence="15">
        <text>a ubiquinone + NADH + 5 H(+)(in) = a ubiquinol + NAD(+) + 4 H(+)(out)</text>
        <dbReference type="Rhea" id="RHEA:29091"/>
        <dbReference type="Rhea" id="RHEA-COMP:9565"/>
        <dbReference type="Rhea" id="RHEA-COMP:9566"/>
        <dbReference type="ChEBI" id="CHEBI:15378"/>
        <dbReference type="ChEBI" id="CHEBI:16389"/>
        <dbReference type="ChEBI" id="CHEBI:17976"/>
        <dbReference type="ChEBI" id="CHEBI:57540"/>
        <dbReference type="ChEBI" id="CHEBI:57945"/>
        <dbReference type="EC" id="7.1.1.2"/>
    </reaction>
</comment>
<accession>A0A3G1GRF9</accession>
<keyword evidence="12 17" id="KW-0496">Mitochondrion</keyword>
<evidence type="ECO:0000256" key="3">
    <source>
        <dbReference type="ARBA" id="ARBA00012944"/>
    </source>
</evidence>
<comment type="similarity">
    <text evidence="2">Belongs to the complex I subunit 6 family.</text>
</comment>
<evidence type="ECO:0000256" key="8">
    <source>
        <dbReference type="ARBA" id="ARBA00022967"/>
    </source>
</evidence>
<proteinExistence type="inferred from homology"/>
<name>A0A3G1GRF9_9CUCU</name>
<keyword evidence="10 16" id="KW-1133">Transmembrane helix</keyword>
<gene>
    <name evidence="17" type="primary">nad6</name>
</gene>